<gene>
    <name evidence="2" type="ORF">BEU04_05030</name>
</gene>
<dbReference type="Pfam" id="PF00155">
    <property type="entry name" value="Aminotran_1_2"/>
    <property type="match status" value="1"/>
</dbReference>
<accession>A0A1J5TIV9</accession>
<name>A0A1J5TIV9_9ARCH</name>
<dbReference type="CDD" id="cd00609">
    <property type="entry name" value="AAT_like"/>
    <property type="match status" value="1"/>
</dbReference>
<organism evidence="2 3">
    <name type="scientific">Marine Group III euryarchaeote CG-Bathy1</name>
    <dbReference type="NCBI Taxonomy" id="1889001"/>
    <lineage>
        <taxon>Archaea</taxon>
        <taxon>Methanobacteriati</taxon>
        <taxon>Thermoplasmatota</taxon>
        <taxon>Thermoplasmata</taxon>
        <taxon>Candidatus Thermoprofundales</taxon>
    </lineage>
</organism>
<dbReference type="InterPro" id="IPR015424">
    <property type="entry name" value="PyrdxlP-dep_Trfase"/>
</dbReference>
<dbReference type="InterPro" id="IPR015421">
    <property type="entry name" value="PyrdxlP-dep_Trfase_major"/>
</dbReference>
<reference evidence="2 3" key="1">
    <citation type="submission" date="2016-08" db="EMBL/GenBank/DDBJ databases">
        <title>New Insights into Marine Group III Euryarchaeota, from dark to light.</title>
        <authorList>
            <person name="Haro-Moreno J.M."/>
            <person name="Rodriguez-Valera F."/>
            <person name="Lopez-Garcia P."/>
            <person name="Moreira D."/>
            <person name="Martin-Cuadrado A.B."/>
        </authorList>
    </citation>
    <scope>NUCLEOTIDE SEQUENCE [LARGE SCALE GENOMIC DNA]</scope>
    <source>
        <strain evidence="2">CG-Bathy1</strain>
    </source>
</reference>
<evidence type="ECO:0000259" key="1">
    <source>
        <dbReference type="Pfam" id="PF00155"/>
    </source>
</evidence>
<sequence length="346" mass="38568">MKFPYFELKNYIHEHFKPEIHNLATSHFEAPDIELDYPTDLNFAYKLEELKQIVADEHNASLDQVLITNGASEACFLLSAIFLDENKTCMVEKPGYPPHMQLPLGFNSNITYLERNPSDNFKINLDTIKQNPIPDLAFLTNLHNPSGVLESSEILGEIASLFSNADSIVVIDEIFRLFTEAPTMAGTPGTAVVNSLSKCLGGGASRIGWIVSDSDIIKKCSDLKDWTNPEISLVGQSAGIALLKDQPLRLQLARSRIEEHQQIIKEICERHGFTWYDSHSVTGFPKIPLDDEVDFCNKLLEEGILVSPGRFFGYPGHIRVGWGTVSDTFYSAAEAFDTALSKLLSD</sequence>
<evidence type="ECO:0000313" key="3">
    <source>
        <dbReference type="Proteomes" id="UP000183815"/>
    </source>
</evidence>
<dbReference type="GO" id="GO:0030170">
    <property type="term" value="F:pyridoxal phosphate binding"/>
    <property type="evidence" value="ECO:0007669"/>
    <property type="project" value="InterPro"/>
</dbReference>
<dbReference type="AlphaFoldDB" id="A0A1J5TIV9"/>
<dbReference type="PANTHER" id="PTHR43510:SF1">
    <property type="entry name" value="AMINOTRANSFERASE FUNCTION, HYPOTHETICAL (EUROFUNG)"/>
    <property type="match status" value="1"/>
</dbReference>
<dbReference type="InterPro" id="IPR004839">
    <property type="entry name" value="Aminotransferase_I/II_large"/>
</dbReference>
<comment type="caution">
    <text evidence="2">The sequence shown here is derived from an EMBL/GenBank/DDBJ whole genome shotgun (WGS) entry which is preliminary data.</text>
</comment>
<feature type="domain" description="Aminotransferase class I/classII large" evidence="1">
    <location>
        <begin position="48"/>
        <end position="322"/>
    </location>
</feature>
<dbReference type="SUPFAM" id="SSF53383">
    <property type="entry name" value="PLP-dependent transferases"/>
    <property type="match status" value="1"/>
</dbReference>
<dbReference type="Gene3D" id="3.40.640.10">
    <property type="entry name" value="Type I PLP-dependent aspartate aminotransferase-like (Major domain)"/>
    <property type="match status" value="1"/>
</dbReference>
<dbReference type="Proteomes" id="UP000183815">
    <property type="component" value="Unassembled WGS sequence"/>
</dbReference>
<evidence type="ECO:0000313" key="2">
    <source>
        <dbReference type="EMBL" id="OIR16096.1"/>
    </source>
</evidence>
<dbReference type="EMBL" id="MIYU01000015">
    <property type="protein sequence ID" value="OIR16096.1"/>
    <property type="molecule type" value="Genomic_DNA"/>
</dbReference>
<protein>
    <recommendedName>
        <fullName evidence="1">Aminotransferase class I/classII large domain-containing protein</fullName>
    </recommendedName>
</protein>
<dbReference type="PANTHER" id="PTHR43510">
    <property type="entry name" value="AMINOTRANSFERASE FUNCTION, HYPOTHETICAL (EUROFUNG)"/>
    <property type="match status" value="1"/>
</dbReference>
<proteinExistence type="predicted"/>
<dbReference type="Gene3D" id="3.90.1150.10">
    <property type="entry name" value="Aspartate Aminotransferase, domain 1"/>
    <property type="match status" value="1"/>
</dbReference>
<dbReference type="InterPro" id="IPR015422">
    <property type="entry name" value="PyrdxlP-dep_Trfase_small"/>
</dbReference>